<gene>
    <name evidence="5" type="ORF">FC093_16170</name>
</gene>
<keyword evidence="3 5" id="KW-0067">ATP-binding</keyword>
<dbReference type="InterPro" id="IPR027417">
    <property type="entry name" value="P-loop_NTPase"/>
</dbReference>
<accession>A0A4U3KVP5</accession>
<dbReference type="Gene3D" id="3.30.230.10">
    <property type="match status" value="1"/>
</dbReference>
<dbReference type="EMBL" id="SZQL01000014">
    <property type="protein sequence ID" value="TKK66581.1"/>
    <property type="molecule type" value="Genomic_DNA"/>
</dbReference>
<dbReference type="OrthoDB" id="9813147at2"/>
<dbReference type="GO" id="GO:0005524">
    <property type="term" value="F:ATP binding"/>
    <property type="evidence" value="ECO:0007669"/>
    <property type="project" value="UniProtKB-KW"/>
</dbReference>
<dbReference type="InterPro" id="IPR014721">
    <property type="entry name" value="Ribsml_uS5_D2-typ_fold_subgr"/>
</dbReference>
<dbReference type="SUPFAM" id="SSF52540">
    <property type="entry name" value="P-loop containing nucleoside triphosphate hydrolases"/>
    <property type="match status" value="1"/>
</dbReference>
<comment type="caution">
    <text evidence="5">The sequence shown here is derived from an EMBL/GenBank/DDBJ whole genome shotgun (WGS) entry which is preliminary data.</text>
</comment>
<dbReference type="NCBIfam" id="TIGR00368">
    <property type="entry name" value="YifB family Mg chelatase-like AAA ATPase"/>
    <property type="match status" value="1"/>
</dbReference>
<dbReference type="SUPFAM" id="SSF54211">
    <property type="entry name" value="Ribosomal protein S5 domain 2-like"/>
    <property type="match status" value="1"/>
</dbReference>
<name>A0A4U3KVP5_9BACT</name>
<reference evidence="5 6" key="1">
    <citation type="submission" date="2019-05" db="EMBL/GenBank/DDBJ databases">
        <title>Panacibacter sp. strain 17mud1-8 Genome sequencing and assembly.</title>
        <authorList>
            <person name="Chhetri G."/>
        </authorList>
    </citation>
    <scope>NUCLEOTIDE SEQUENCE [LARGE SCALE GENOMIC DNA]</scope>
    <source>
        <strain evidence="5 6">17mud1-8</strain>
    </source>
</reference>
<keyword evidence="2" id="KW-0547">Nucleotide-binding</keyword>
<evidence type="ECO:0000313" key="5">
    <source>
        <dbReference type="EMBL" id="TKK66581.1"/>
    </source>
</evidence>
<organism evidence="5 6">
    <name type="scientific">Ilyomonas limi</name>
    <dbReference type="NCBI Taxonomy" id="2575867"/>
    <lineage>
        <taxon>Bacteria</taxon>
        <taxon>Pseudomonadati</taxon>
        <taxon>Bacteroidota</taxon>
        <taxon>Chitinophagia</taxon>
        <taxon>Chitinophagales</taxon>
        <taxon>Chitinophagaceae</taxon>
        <taxon>Ilyomonas</taxon>
    </lineage>
</organism>
<evidence type="ECO:0000256" key="3">
    <source>
        <dbReference type="ARBA" id="ARBA00022840"/>
    </source>
</evidence>
<dbReference type="RefSeq" id="WP_137262854.1">
    <property type="nucleotide sequence ID" value="NZ_SZQL01000014.1"/>
</dbReference>
<proteinExistence type="inferred from homology"/>
<comment type="similarity">
    <text evidence="1">Belongs to the Mg-chelatase subunits D/I family. ComM subfamily.</text>
</comment>
<dbReference type="InterPro" id="IPR000523">
    <property type="entry name" value="Mg_chelatse_chII-like_cat_dom"/>
</dbReference>
<dbReference type="InterPro" id="IPR004482">
    <property type="entry name" value="Mg_chelat-rel"/>
</dbReference>
<dbReference type="InterPro" id="IPR001208">
    <property type="entry name" value="MCM_dom"/>
</dbReference>
<evidence type="ECO:0000256" key="2">
    <source>
        <dbReference type="ARBA" id="ARBA00022741"/>
    </source>
</evidence>
<sequence length="514" mass="56294">MLVKTFGSAVYGVEAITITIEVNVSAGLHYFIVGLPDSAVKESLQRIESAIKNNNYYMPRSKLVVNLAPADIKKSGSAFDLPIAVGVLGATEQIEQPERLSQYVMMGELSLDGAIQPIKGALPIAIQARKEGFKGLIVPTANAREAGMVNNLKVYGVKHLNDVVEFFKNENSLEPTVVNTREEFYDSQYEFDIDFNDVKGQENIKRALEIAAAGGHNAILIGPPGAGKTMLAKRLPTILPPLSLHEALETTKIHSVAGKLPEGSSLVSKRPFRSPHHTISDVALVGGGNVPQPGEISLSHNGVLFLDELPEFKRTVLEVMRQPMEERRVTISRAKVALDFPANFMLIASMNPCPCGFYNHPEKECTCPPGAVQKYLNKVSGPLLDRIDLHVEVTPVAFSELSNSQSKGEPSSAIRERVIKAREIQTERYKGAAGMYANAQMSSKQLREICVINQAGETLLKRAMERLNLSARAYDRILKVSRTIADLAGSENIKVEHLAEAIQYRSLDREGWAG</sequence>
<dbReference type="PANTHER" id="PTHR32039:SF7">
    <property type="entry name" value="COMPETENCE PROTEIN COMM"/>
    <property type="match status" value="1"/>
</dbReference>
<dbReference type="Pfam" id="PF01078">
    <property type="entry name" value="Mg_chelatase"/>
    <property type="match status" value="1"/>
</dbReference>
<dbReference type="GO" id="GO:0003677">
    <property type="term" value="F:DNA binding"/>
    <property type="evidence" value="ECO:0007669"/>
    <property type="project" value="InterPro"/>
</dbReference>
<keyword evidence="6" id="KW-1185">Reference proteome</keyword>
<dbReference type="AlphaFoldDB" id="A0A4U3KVP5"/>
<evidence type="ECO:0000256" key="1">
    <source>
        <dbReference type="ARBA" id="ARBA00006354"/>
    </source>
</evidence>
<dbReference type="PANTHER" id="PTHR32039">
    <property type="entry name" value="MAGNESIUM-CHELATASE SUBUNIT CHLI"/>
    <property type="match status" value="1"/>
</dbReference>
<dbReference type="InterPro" id="IPR045006">
    <property type="entry name" value="CHLI-like"/>
</dbReference>
<dbReference type="InterPro" id="IPR020568">
    <property type="entry name" value="Ribosomal_Su5_D2-typ_SF"/>
</dbReference>
<dbReference type="Gene3D" id="3.40.50.300">
    <property type="entry name" value="P-loop containing nucleotide triphosphate hydrolases"/>
    <property type="match status" value="1"/>
</dbReference>
<dbReference type="Proteomes" id="UP000305848">
    <property type="component" value="Unassembled WGS sequence"/>
</dbReference>
<dbReference type="Pfam" id="PF13335">
    <property type="entry name" value="Mg_chelatase_C"/>
    <property type="match status" value="1"/>
</dbReference>
<dbReference type="PRINTS" id="PR01657">
    <property type="entry name" value="MCMFAMILY"/>
</dbReference>
<feature type="domain" description="AAA+ ATPase" evidence="4">
    <location>
        <begin position="214"/>
        <end position="397"/>
    </location>
</feature>
<dbReference type="SMART" id="SM00382">
    <property type="entry name" value="AAA"/>
    <property type="match status" value="1"/>
</dbReference>
<dbReference type="InterPro" id="IPR003593">
    <property type="entry name" value="AAA+_ATPase"/>
</dbReference>
<dbReference type="Pfam" id="PF13541">
    <property type="entry name" value="ChlI"/>
    <property type="match status" value="1"/>
</dbReference>
<evidence type="ECO:0000313" key="6">
    <source>
        <dbReference type="Proteomes" id="UP000305848"/>
    </source>
</evidence>
<protein>
    <submittedName>
        <fullName evidence="5">ATP-binding protein</fullName>
    </submittedName>
</protein>
<dbReference type="InterPro" id="IPR025158">
    <property type="entry name" value="Mg_chelat-rel_C"/>
</dbReference>
<evidence type="ECO:0000259" key="4">
    <source>
        <dbReference type="SMART" id="SM00382"/>
    </source>
</evidence>